<name>K0MB02_BORPB</name>
<sequence length="118" mass="12999">MGALGHGDRQRVMPQRLAYPARPLPGNRRQGEVEAVAWQLRASTGICPSGQDGMSLRLFGTLQGEHVGELGRHPFAEDGHANFGGDVTRFHVQLPQAVNSWQLISKPLNELSLTWFKS</sequence>
<dbReference type="AlphaFoldDB" id="K0MB02"/>
<dbReference type="KEGG" id="bpar:BN117_0507"/>
<proteinExistence type="predicted"/>
<evidence type="ECO:0000313" key="1">
    <source>
        <dbReference type="EMBL" id="CCJ47840.1"/>
    </source>
</evidence>
<dbReference type="EMBL" id="HE965803">
    <property type="protein sequence ID" value="CCJ47840.1"/>
    <property type="molecule type" value="Genomic_DNA"/>
</dbReference>
<organism evidence="1 2">
    <name type="scientific">Bordetella parapertussis (strain Bpp5)</name>
    <dbReference type="NCBI Taxonomy" id="1208660"/>
    <lineage>
        <taxon>Bacteria</taxon>
        <taxon>Pseudomonadati</taxon>
        <taxon>Pseudomonadota</taxon>
        <taxon>Betaproteobacteria</taxon>
        <taxon>Burkholderiales</taxon>
        <taxon>Alcaligenaceae</taxon>
        <taxon>Bordetella</taxon>
    </lineage>
</organism>
<reference evidence="1 2" key="1">
    <citation type="journal article" date="2012" name="BMC Genomics">
        <title>Comparative genomics of the classical Bordetella subspecies: the evolution and exchange of virulence-associated diversity amongst closely related pathogens.</title>
        <authorList>
            <person name="Park J."/>
            <person name="Zhang Y."/>
            <person name="Buboltz A.M."/>
            <person name="Zhang X."/>
            <person name="Schuster S.C."/>
            <person name="Ahuja U."/>
            <person name="Liu M."/>
            <person name="Miller J.F."/>
            <person name="Sebaihia M."/>
            <person name="Bentley S.D."/>
            <person name="Parkhill J."/>
            <person name="Harvill E.T."/>
        </authorList>
    </citation>
    <scope>NUCLEOTIDE SEQUENCE [LARGE SCALE GENOMIC DNA]</scope>
    <source>
        <strain evidence="1 2">Bpp5</strain>
    </source>
</reference>
<accession>K0MB02</accession>
<protein>
    <submittedName>
        <fullName evidence="1">Uncharacterized protein</fullName>
    </submittedName>
</protein>
<dbReference type="HOGENOM" id="CLU_2068574_0_0_4"/>
<gene>
    <name evidence="1" type="ordered locus">BN117_0507</name>
</gene>
<dbReference type="Proteomes" id="UP000008035">
    <property type="component" value="Chromosome"/>
</dbReference>
<evidence type="ECO:0000313" key="2">
    <source>
        <dbReference type="Proteomes" id="UP000008035"/>
    </source>
</evidence>